<evidence type="ECO:0000256" key="2">
    <source>
        <dbReference type="ARBA" id="ARBA00007738"/>
    </source>
</evidence>
<comment type="subcellular location">
    <subcellularLocation>
        <location evidence="1">Nucleus</location>
    </subcellularLocation>
</comment>
<name>A0A1W0WXK1_HYPEX</name>
<dbReference type="GO" id="GO:0040029">
    <property type="term" value="P:epigenetic regulation of gene expression"/>
    <property type="evidence" value="ECO:0007669"/>
    <property type="project" value="TreeGrafter"/>
</dbReference>
<proteinExistence type="inferred from homology"/>
<evidence type="ECO:0000256" key="7">
    <source>
        <dbReference type="ARBA" id="ARBA00023015"/>
    </source>
</evidence>
<organism evidence="13 14">
    <name type="scientific">Hypsibius exemplaris</name>
    <name type="common">Freshwater tardigrade</name>
    <dbReference type="NCBI Taxonomy" id="2072580"/>
    <lineage>
        <taxon>Eukaryota</taxon>
        <taxon>Metazoa</taxon>
        <taxon>Ecdysozoa</taxon>
        <taxon>Tardigrada</taxon>
        <taxon>Eutardigrada</taxon>
        <taxon>Parachela</taxon>
        <taxon>Hypsibioidea</taxon>
        <taxon>Hypsibiidae</taxon>
        <taxon>Hypsibius</taxon>
    </lineage>
</organism>
<evidence type="ECO:0000313" key="13">
    <source>
        <dbReference type="EMBL" id="OQV19896.1"/>
    </source>
</evidence>
<evidence type="ECO:0000256" key="10">
    <source>
        <dbReference type="ARBA" id="ARBA00048287"/>
    </source>
</evidence>
<evidence type="ECO:0000256" key="5">
    <source>
        <dbReference type="ARBA" id="ARBA00022801"/>
    </source>
</evidence>
<keyword evidence="9" id="KW-0539">Nucleus</keyword>
<feature type="compositionally biased region" description="Basic and acidic residues" evidence="11">
    <location>
        <begin position="15"/>
        <end position="33"/>
    </location>
</feature>
<dbReference type="InterPro" id="IPR000286">
    <property type="entry name" value="HDACs"/>
</dbReference>
<dbReference type="PRINTS" id="PR01270">
    <property type="entry name" value="HDASUPER"/>
</dbReference>
<dbReference type="GO" id="GO:0000118">
    <property type="term" value="C:histone deacetylase complex"/>
    <property type="evidence" value="ECO:0007669"/>
    <property type="project" value="TreeGrafter"/>
</dbReference>
<evidence type="ECO:0000256" key="9">
    <source>
        <dbReference type="ARBA" id="ARBA00023242"/>
    </source>
</evidence>
<dbReference type="OrthoDB" id="424012at2759"/>
<reference evidence="14" key="1">
    <citation type="submission" date="2017-01" db="EMBL/GenBank/DDBJ databases">
        <title>Comparative genomics of anhydrobiosis in the tardigrade Hypsibius dujardini.</title>
        <authorList>
            <person name="Yoshida Y."/>
            <person name="Koutsovoulos G."/>
            <person name="Laetsch D."/>
            <person name="Stevens L."/>
            <person name="Kumar S."/>
            <person name="Horikawa D."/>
            <person name="Ishino K."/>
            <person name="Komine S."/>
            <person name="Tomita M."/>
            <person name="Blaxter M."/>
            <person name="Arakawa K."/>
        </authorList>
    </citation>
    <scope>NUCLEOTIDE SEQUENCE [LARGE SCALE GENOMIC DNA]</scope>
    <source>
        <strain evidence="14">Z151</strain>
    </source>
</reference>
<dbReference type="Gene3D" id="3.40.800.20">
    <property type="entry name" value="Histone deacetylase domain"/>
    <property type="match status" value="2"/>
</dbReference>
<evidence type="ECO:0000259" key="12">
    <source>
        <dbReference type="Pfam" id="PF00850"/>
    </source>
</evidence>
<dbReference type="AlphaFoldDB" id="A0A1W0WXK1"/>
<evidence type="ECO:0000256" key="4">
    <source>
        <dbReference type="ARBA" id="ARBA00022491"/>
    </source>
</evidence>
<keyword evidence="5" id="KW-0378">Hydrolase</keyword>
<dbReference type="InterPro" id="IPR023801">
    <property type="entry name" value="His_deacetylse_dom"/>
</dbReference>
<feature type="domain" description="Histone deacetylase" evidence="12">
    <location>
        <begin position="346"/>
        <end position="649"/>
    </location>
</feature>
<dbReference type="GO" id="GO:0141221">
    <property type="term" value="F:histone deacetylase activity, hydrolytic mechanism"/>
    <property type="evidence" value="ECO:0007669"/>
    <property type="project" value="UniProtKB-EC"/>
</dbReference>
<comment type="catalytic activity">
    <reaction evidence="10">
        <text>N(6)-acetyl-L-lysyl-[histone] + H2O = L-lysyl-[histone] + acetate</text>
        <dbReference type="Rhea" id="RHEA:58196"/>
        <dbReference type="Rhea" id="RHEA-COMP:9845"/>
        <dbReference type="Rhea" id="RHEA-COMP:11338"/>
        <dbReference type="ChEBI" id="CHEBI:15377"/>
        <dbReference type="ChEBI" id="CHEBI:29969"/>
        <dbReference type="ChEBI" id="CHEBI:30089"/>
        <dbReference type="ChEBI" id="CHEBI:61930"/>
        <dbReference type="EC" id="3.5.1.98"/>
    </reaction>
</comment>
<keyword evidence="8" id="KW-0804">Transcription</keyword>
<dbReference type="Pfam" id="PF00850">
    <property type="entry name" value="Hist_deacetyl"/>
    <property type="match status" value="1"/>
</dbReference>
<feature type="compositionally biased region" description="Polar residues" evidence="11">
    <location>
        <begin position="702"/>
        <end position="718"/>
    </location>
</feature>
<accession>A0A1W0WXK1</accession>
<evidence type="ECO:0000256" key="6">
    <source>
        <dbReference type="ARBA" id="ARBA00022853"/>
    </source>
</evidence>
<evidence type="ECO:0000256" key="3">
    <source>
        <dbReference type="ARBA" id="ARBA00012111"/>
    </source>
</evidence>
<evidence type="ECO:0000313" key="14">
    <source>
        <dbReference type="Proteomes" id="UP000192578"/>
    </source>
</evidence>
<keyword evidence="6" id="KW-0156">Chromatin regulator</keyword>
<keyword evidence="7" id="KW-0805">Transcription regulation</keyword>
<sequence length="736" mass="80352">MAELSDQHGTASGSRMDRDFASMSSRNDRDFQERTPLTRTHRLGFCDTESTDDTFKDSVLRLLDDGDTNRVLIVDFVRHRSDGYLDDDRVLYVSIADGPHEAGKRQVVHIPLARSNPEGSDVISVFFQLLLPLAFEFNPEIVLVFVGSSSQTTLRPVVYEHSIRALRNLAGGKSLIFGPSADEDGPNDILVALHKAFGCLDTSGGPCQPLPATSAANQQTVNSVLDAITRLRADWKGLRFQDQEDDLTNSPLKTRKTTPAKKTTLPVHRVCQQLDRPIASDTFGAVEAAIETAGAAAGKMSLADKFNVPLKRDLLLEARTCLVYDNLMTKHIQAGTFSSNKVSPCPEVPGRLTSIYRHLVEAALIGECLIVDPRDVTADELMSVHSERYVELLHRKPADFEAEVERRKHRKISMRDRFPEDIWASLGTQPAILRAAGSLLNVVDTVLDNKALNGFALIRPPGHHAHHDYPAGFCFANNVAIAAKHAVVNRGLKRVLIVDWDVHHGDGSQETFYEDPRVCYISLHRGEKYFYPDGLAKGTRFTGKGAGSGFNINIPWQQEGMTDGDYVAAFLQLIMPVAYEFAPELVLVSCGFDAALGDPLGGCCVTEIGYGIMTRLLMNLAGGKVVLALEGGYNLEMISKCAVTVLKALLGYEPDVLPKPLVPSAAAVKDIKAALDAQIACQDSPWKSLQYRVILEGHPTETISSPAQKVPGTPSSSKTSRKASDLATALSSLDIE</sequence>
<dbReference type="EC" id="3.5.1.98" evidence="3"/>
<dbReference type="SUPFAM" id="SSF52768">
    <property type="entry name" value="Arginase/deacetylase"/>
    <property type="match status" value="2"/>
</dbReference>
<dbReference type="InterPro" id="IPR037138">
    <property type="entry name" value="His_deacetylse_dom_sf"/>
</dbReference>
<feature type="region of interest" description="Disordered" evidence="11">
    <location>
        <begin position="1"/>
        <end position="34"/>
    </location>
</feature>
<comment type="similarity">
    <text evidence="2">Belongs to the histone deacetylase family. HD type 2 subfamily.</text>
</comment>
<dbReference type="PANTHER" id="PTHR10625">
    <property type="entry name" value="HISTONE DEACETYLASE HDAC1-RELATED"/>
    <property type="match status" value="1"/>
</dbReference>
<evidence type="ECO:0000256" key="8">
    <source>
        <dbReference type="ARBA" id="ARBA00023163"/>
    </source>
</evidence>
<keyword evidence="14" id="KW-1185">Reference proteome</keyword>
<comment type="caution">
    <text evidence="13">The sequence shown here is derived from an EMBL/GenBank/DDBJ whole genome shotgun (WGS) entry which is preliminary data.</text>
</comment>
<dbReference type="Proteomes" id="UP000192578">
    <property type="component" value="Unassembled WGS sequence"/>
</dbReference>
<dbReference type="PANTHER" id="PTHR10625:SF5">
    <property type="entry name" value="HISTONE DEACETYLASE"/>
    <property type="match status" value="1"/>
</dbReference>
<dbReference type="InterPro" id="IPR023696">
    <property type="entry name" value="Ureohydrolase_dom_sf"/>
</dbReference>
<feature type="region of interest" description="Disordered" evidence="11">
    <location>
        <begin position="702"/>
        <end position="736"/>
    </location>
</feature>
<dbReference type="EMBL" id="MTYJ01000035">
    <property type="protein sequence ID" value="OQV19896.1"/>
    <property type="molecule type" value="Genomic_DNA"/>
</dbReference>
<keyword evidence="4" id="KW-0678">Repressor</keyword>
<gene>
    <name evidence="13" type="ORF">BV898_06164</name>
</gene>
<evidence type="ECO:0000256" key="11">
    <source>
        <dbReference type="SAM" id="MobiDB-lite"/>
    </source>
</evidence>
<protein>
    <recommendedName>
        <fullName evidence="3">histone deacetylase</fullName>
        <ecNumber evidence="3">3.5.1.98</ecNumber>
    </recommendedName>
</protein>
<evidence type="ECO:0000256" key="1">
    <source>
        <dbReference type="ARBA" id="ARBA00004123"/>
    </source>
</evidence>